<feature type="transmembrane region" description="Helical" evidence="2">
    <location>
        <begin position="20"/>
        <end position="42"/>
    </location>
</feature>
<name>A0A420WFH6_9PROT</name>
<keyword evidence="2" id="KW-0812">Transmembrane</keyword>
<keyword evidence="2" id="KW-1133">Transmembrane helix</keyword>
<dbReference type="GO" id="GO:0055085">
    <property type="term" value="P:transmembrane transport"/>
    <property type="evidence" value="ECO:0007669"/>
    <property type="project" value="InterPro"/>
</dbReference>
<evidence type="ECO:0000313" key="5">
    <source>
        <dbReference type="Proteomes" id="UP000282211"/>
    </source>
</evidence>
<feature type="region of interest" description="Disordered" evidence="1">
    <location>
        <begin position="199"/>
        <end position="234"/>
    </location>
</feature>
<evidence type="ECO:0000313" key="4">
    <source>
        <dbReference type="EMBL" id="RKQ69754.1"/>
    </source>
</evidence>
<dbReference type="RefSeq" id="WP_121102735.1">
    <property type="nucleotide sequence ID" value="NZ_RBII01000002.1"/>
</dbReference>
<feature type="domain" description="TonB C-terminal" evidence="3">
    <location>
        <begin position="228"/>
        <end position="322"/>
    </location>
</feature>
<dbReference type="InterPro" id="IPR037682">
    <property type="entry name" value="TonB_C"/>
</dbReference>
<dbReference type="PROSITE" id="PS52015">
    <property type="entry name" value="TONB_CTD"/>
    <property type="match status" value="1"/>
</dbReference>
<reference evidence="4 5" key="1">
    <citation type="submission" date="2018-10" db="EMBL/GenBank/DDBJ databases">
        <title>Genomic Encyclopedia of Type Strains, Phase IV (KMG-IV): sequencing the most valuable type-strain genomes for metagenomic binning, comparative biology and taxonomic classification.</title>
        <authorList>
            <person name="Goeker M."/>
        </authorList>
    </citation>
    <scope>NUCLEOTIDE SEQUENCE [LARGE SCALE GENOMIC DNA]</scope>
    <source>
        <strain evidence="4 5">DSM 22008</strain>
    </source>
</reference>
<gene>
    <name evidence="4" type="ORF">DES40_2563</name>
</gene>
<dbReference type="InParanoid" id="A0A420WFH6"/>
<keyword evidence="5" id="KW-1185">Reference proteome</keyword>
<dbReference type="EMBL" id="RBII01000002">
    <property type="protein sequence ID" value="RKQ69754.1"/>
    <property type="molecule type" value="Genomic_DNA"/>
</dbReference>
<feature type="compositionally biased region" description="Acidic residues" evidence="1">
    <location>
        <begin position="204"/>
        <end position="228"/>
    </location>
</feature>
<dbReference type="AlphaFoldDB" id="A0A420WFH6"/>
<evidence type="ECO:0000259" key="3">
    <source>
        <dbReference type="PROSITE" id="PS52015"/>
    </source>
</evidence>
<dbReference type="Pfam" id="PF03544">
    <property type="entry name" value="TonB_C"/>
    <property type="match status" value="1"/>
</dbReference>
<organism evidence="4 5">
    <name type="scientific">Litorimonas taeanensis</name>
    <dbReference type="NCBI Taxonomy" id="568099"/>
    <lineage>
        <taxon>Bacteria</taxon>
        <taxon>Pseudomonadati</taxon>
        <taxon>Pseudomonadota</taxon>
        <taxon>Alphaproteobacteria</taxon>
        <taxon>Maricaulales</taxon>
        <taxon>Robiginitomaculaceae</taxon>
    </lineage>
</organism>
<dbReference type="Gene3D" id="3.30.1150.10">
    <property type="match status" value="1"/>
</dbReference>
<accession>A0A420WFH6</accession>
<dbReference type="Proteomes" id="UP000282211">
    <property type="component" value="Unassembled WGS sequence"/>
</dbReference>
<dbReference type="OrthoDB" id="9807580at2"/>
<comment type="caution">
    <text evidence="4">The sequence shown here is derived from an EMBL/GenBank/DDBJ whole genome shotgun (WGS) entry which is preliminary data.</text>
</comment>
<proteinExistence type="predicted"/>
<keyword evidence="2" id="KW-0472">Membrane</keyword>
<evidence type="ECO:0000256" key="1">
    <source>
        <dbReference type="SAM" id="MobiDB-lite"/>
    </source>
</evidence>
<dbReference type="SUPFAM" id="SSF74653">
    <property type="entry name" value="TolA/TonB C-terminal domain"/>
    <property type="match status" value="1"/>
</dbReference>
<protein>
    <submittedName>
        <fullName evidence="4">TonB-like protein</fullName>
    </submittedName>
</protein>
<sequence length="322" mass="36460">MYQSIDETQPEEENAKKKRLSPWPFIIGIVFAGSVWGAIFALKLDAPDTSVKIDLKQASDLLYRKALSEPNPALRRARLNDYLNSVKDGPHKMAVLAQIDVINRYEIADWEKLQDQVYNTFESGNSSPALTKDEKLEALNLFEADWGGSYLGTREDDIDRLRGEIIGLVEINELPDRRLEDVESPIPDSIPDEVLAGGPSYLENEFDEDDETEPLDALDTPQEDEETAENAPLRVRSNGKLVYPRNAMRRNIGAVVTLELDINEKGRVDSTELVSIEAERYEKDFVRAAERAALRSRYYPKIVDGEPVAVFGVVKRFRFEPE</sequence>
<evidence type="ECO:0000256" key="2">
    <source>
        <dbReference type="SAM" id="Phobius"/>
    </source>
</evidence>